<evidence type="ECO:0000313" key="1">
    <source>
        <dbReference type="EMBL" id="PNW70360.1"/>
    </source>
</evidence>
<gene>
    <name evidence="1" type="ORF">CHLRE_17g716625v5</name>
</gene>
<reference evidence="1" key="2">
    <citation type="submission" date="2017-07" db="EMBL/GenBank/DDBJ databases">
        <title>WGS assembly of Chlamydomonas reinhardtii.</title>
        <authorList>
            <consortium name="Chlamydomonas Annotation Team"/>
            <consortium name="JGI Annotation Team"/>
            <person name="Merchant S.S."/>
            <person name="Prochnik S.E."/>
            <person name="Vallon O."/>
            <person name="Harris E.H."/>
            <person name="Karpowicz S.J."/>
            <person name="Witman G.B."/>
            <person name="Terry A."/>
            <person name="Salamov A."/>
            <person name="Fritz-Laylin L.K."/>
            <person name="Marechal-Drouard L."/>
            <person name="Marshall W.F."/>
            <person name="Qu L.H."/>
            <person name="Nelson D.R."/>
            <person name="Sanderfoot A.A."/>
            <person name="Spalding M.H."/>
            <person name="Kapitonov V.V."/>
            <person name="Ren Q."/>
            <person name="Ferris P."/>
            <person name="Lindquist E."/>
            <person name="Shapiro H."/>
            <person name="Lucas S.M."/>
            <person name="Grimwood J."/>
            <person name="Schmutz J."/>
            <person name="Grigoriev I.V."/>
            <person name="Rokhsar D.S."/>
        </authorList>
    </citation>
    <scope>NUCLEOTIDE SEQUENCE</scope>
    <source>
        <strain evidence="1">CC-503 cw92 mt+</strain>
    </source>
</reference>
<protein>
    <submittedName>
        <fullName evidence="1">Uncharacterized protein</fullName>
    </submittedName>
</protein>
<dbReference type="PaxDb" id="3055-EDO98072"/>
<evidence type="ECO:0000313" key="2">
    <source>
        <dbReference type="Proteomes" id="UP000006906"/>
    </source>
</evidence>
<keyword evidence="2" id="KW-1185">Reference proteome</keyword>
<dbReference type="RefSeq" id="XP_042914633.1">
    <property type="nucleotide sequence ID" value="XM_043072175.1"/>
</dbReference>
<dbReference type="AlphaFoldDB" id="A0A2K3CQ02"/>
<proteinExistence type="predicted"/>
<dbReference type="Gramene" id="PNW70361">
    <property type="protein sequence ID" value="PNW70361"/>
    <property type="gene ID" value="CHLRE_17g716625v5"/>
</dbReference>
<organism evidence="1 2">
    <name type="scientific">Chlamydomonas reinhardtii</name>
    <name type="common">Chlamydomonas smithii</name>
    <dbReference type="NCBI Taxonomy" id="3055"/>
    <lineage>
        <taxon>Eukaryota</taxon>
        <taxon>Viridiplantae</taxon>
        <taxon>Chlorophyta</taxon>
        <taxon>core chlorophytes</taxon>
        <taxon>Chlorophyceae</taxon>
        <taxon>CS clade</taxon>
        <taxon>Chlamydomonadales</taxon>
        <taxon>Chlamydomonadaceae</taxon>
        <taxon>Chlamydomonas</taxon>
    </lineage>
</organism>
<sequence>MELHAAALAAAALAPARSSITPPFSCRYSMMAAATYAASSGCRCNPPCPEVAAV</sequence>
<dbReference type="Proteomes" id="UP000006906">
    <property type="component" value="Chromosome 17"/>
</dbReference>
<dbReference type="Gramene" id="PNW70360">
    <property type="protein sequence ID" value="PNW70360"/>
    <property type="gene ID" value="CHLRE_17g716625v5"/>
</dbReference>
<reference evidence="1 2" key="1">
    <citation type="journal article" date="2007" name="Science">
        <title>The Chlamydomonas genome reveals the evolution of key animal and plant functions.</title>
        <authorList>
            <person name="Merchant S.S."/>
            <person name="Prochnik S.E."/>
            <person name="Vallon O."/>
            <person name="Harris E.H."/>
            <person name="Karpowicz S.J."/>
            <person name="Witman G.B."/>
            <person name="Terry A."/>
            <person name="Salamov A."/>
            <person name="Fritz-Laylin L.K."/>
            <person name="Marechal-Drouard L."/>
            <person name="Marshall W.F."/>
            <person name="Qu L.H."/>
            <person name="Nelson D.R."/>
            <person name="Sanderfoot A.A."/>
            <person name="Spalding M.H."/>
            <person name="Kapitonov V.V."/>
            <person name="Ren Q."/>
            <person name="Ferris P."/>
            <person name="Lindquist E."/>
            <person name="Shapiro H."/>
            <person name="Lucas S.M."/>
            <person name="Grimwood J."/>
            <person name="Schmutz J."/>
            <person name="Cardol P."/>
            <person name="Cerutti H."/>
            <person name="Chanfreau G."/>
            <person name="Chen C.L."/>
            <person name="Cognat V."/>
            <person name="Croft M.T."/>
            <person name="Dent R."/>
            <person name="Dutcher S."/>
            <person name="Fernandez E."/>
            <person name="Fukuzawa H."/>
            <person name="Gonzalez-Ballester D."/>
            <person name="Gonzalez-Halphen D."/>
            <person name="Hallmann A."/>
            <person name="Hanikenne M."/>
            <person name="Hippler M."/>
            <person name="Inwood W."/>
            <person name="Jabbari K."/>
            <person name="Kalanon M."/>
            <person name="Kuras R."/>
            <person name="Lefebvre P.A."/>
            <person name="Lemaire S.D."/>
            <person name="Lobanov A.V."/>
            <person name="Lohr M."/>
            <person name="Manuell A."/>
            <person name="Meier I."/>
            <person name="Mets L."/>
            <person name="Mittag M."/>
            <person name="Mittelmeier T."/>
            <person name="Moroney J.V."/>
            <person name="Moseley J."/>
            <person name="Napoli C."/>
            <person name="Nedelcu A.M."/>
            <person name="Niyogi K."/>
            <person name="Novoselov S.V."/>
            <person name="Paulsen I.T."/>
            <person name="Pazour G."/>
            <person name="Purton S."/>
            <person name="Ral J.P."/>
            <person name="Riano-Pachon D.M."/>
            <person name="Riekhof W."/>
            <person name="Rymarquis L."/>
            <person name="Schroda M."/>
            <person name="Stern D."/>
            <person name="Umen J."/>
            <person name="Willows R."/>
            <person name="Wilson N."/>
            <person name="Zimmer S.L."/>
            <person name="Allmer J."/>
            <person name="Balk J."/>
            <person name="Bisova K."/>
            <person name="Chen C.J."/>
            <person name="Elias M."/>
            <person name="Gendler K."/>
            <person name="Hauser C."/>
            <person name="Lamb M.R."/>
            <person name="Ledford H."/>
            <person name="Long J.C."/>
            <person name="Minagawa J."/>
            <person name="Page M.D."/>
            <person name="Pan J."/>
            <person name="Pootakham W."/>
            <person name="Roje S."/>
            <person name="Rose A."/>
            <person name="Stahlberg E."/>
            <person name="Terauchi A.M."/>
            <person name="Yang P."/>
            <person name="Ball S."/>
            <person name="Bowler C."/>
            <person name="Dieckmann C.L."/>
            <person name="Gladyshev V.N."/>
            <person name="Green P."/>
            <person name="Jorgensen R."/>
            <person name="Mayfield S."/>
            <person name="Mueller-Roeber B."/>
            <person name="Rajamani S."/>
            <person name="Sayre R.T."/>
            <person name="Brokstein P."/>
            <person name="Dubchak I."/>
            <person name="Goodstein D."/>
            <person name="Hornick L."/>
            <person name="Huang Y.W."/>
            <person name="Jhaveri J."/>
            <person name="Luo Y."/>
            <person name="Martinez D."/>
            <person name="Ngau W.C."/>
            <person name="Otillar B."/>
            <person name="Poliakov A."/>
            <person name="Porter A."/>
            <person name="Szajkowski L."/>
            <person name="Werner G."/>
            <person name="Zhou K."/>
            <person name="Grigoriev I.V."/>
            <person name="Rokhsar D.S."/>
            <person name="Grossman A.R."/>
        </authorList>
    </citation>
    <scope>NUCLEOTIDE SEQUENCE [LARGE SCALE GENOMIC DNA]</scope>
    <source>
        <strain evidence="2">CC-503</strain>
        <strain evidence="1">CC-503 cw92 mt+</strain>
    </source>
</reference>
<dbReference type="EMBL" id="CM008978">
    <property type="protein sequence ID" value="PNW70361.1"/>
    <property type="molecule type" value="Genomic_DNA"/>
</dbReference>
<dbReference type="GeneID" id="66056999"/>
<dbReference type="EMBL" id="CM008978">
    <property type="protein sequence ID" value="PNW70360.1"/>
    <property type="molecule type" value="Genomic_DNA"/>
</dbReference>
<name>A0A2K3CQ02_CHLRE</name>
<accession>A0A2K3CQ02</accession>
<dbReference type="KEGG" id="cre:CHLRE_17g716625v5"/>
<dbReference type="RefSeq" id="XP_042914632.1">
    <property type="nucleotide sequence ID" value="XM_043072174.1"/>
</dbReference>